<keyword evidence="1" id="KW-0808">Transferase</keyword>
<dbReference type="SUPFAM" id="SSF56112">
    <property type="entry name" value="Protein kinase-like (PK-like)"/>
    <property type="match status" value="1"/>
</dbReference>
<gene>
    <name evidence="6" type="ORF">FSB_LOCUS46938</name>
</gene>
<dbReference type="EMBL" id="OIVN01004746">
    <property type="protein sequence ID" value="SPD19056.1"/>
    <property type="molecule type" value="Genomic_DNA"/>
</dbReference>
<evidence type="ECO:0000256" key="4">
    <source>
        <dbReference type="ARBA" id="ARBA00022840"/>
    </source>
</evidence>
<reference evidence="6" key="1">
    <citation type="submission" date="2018-02" db="EMBL/GenBank/DDBJ databases">
        <authorList>
            <person name="Cohen D.B."/>
            <person name="Kent A.D."/>
        </authorList>
    </citation>
    <scope>NUCLEOTIDE SEQUENCE</scope>
</reference>
<dbReference type="PANTHER" id="PTHR43671">
    <property type="entry name" value="SERINE/THREONINE-PROTEIN KINASE NEK"/>
    <property type="match status" value="1"/>
</dbReference>
<proteinExistence type="predicted"/>
<dbReference type="Gene3D" id="1.10.510.10">
    <property type="entry name" value="Transferase(Phosphotransferase) domain 1"/>
    <property type="match status" value="1"/>
</dbReference>
<evidence type="ECO:0000259" key="5">
    <source>
        <dbReference type="PROSITE" id="PS50011"/>
    </source>
</evidence>
<accession>A0A2N9HYW1</accession>
<protein>
    <recommendedName>
        <fullName evidence="5">Protein kinase domain-containing protein</fullName>
    </recommendedName>
</protein>
<dbReference type="InterPro" id="IPR050660">
    <property type="entry name" value="NEK_Ser/Thr_kinase"/>
</dbReference>
<dbReference type="InterPro" id="IPR000719">
    <property type="entry name" value="Prot_kinase_dom"/>
</dbReference>
<name>A0A2N9HYW1_FAGSY</name>
<sequence>MNMIAKLNNPYIVEYKDAWVEKECCVCIVTSYCEGGDMAKMIKKTRGTFLPEEKLCKWLIQLLVAVDYLHSNRVIHRDLKCSNIFLTKNNDIRLGDFGLAKLLNKDDLASSVVGTPIYMCPELLADIPYGYKSDIWSLGCCMFEIAAHQPAFRAPAAEMLRHPHLQPYLAQCHNISPVFLPVKSEHSSKITLKGTQLSNKFGVGKDTRGRKTKSSKELRSVQVGNANAFSNAPANETHTSGFVETKVETRIVEITSCTELTSKAEKGFRVISNSVEETGKANSETALVHISTDYPENRKQDLASKHLRMLQEEQLVVIEADTKGGGAYEEHHKIMATSTYANQTSSGGLSGSESKKVNKYDQDVVPRCCLHTKINPNSRLINASKGNASLASEVKLPCENEFGINEDSLISCKQTGKEDIYELNGASSDISSMSTLTLVHGDDTRIKFDPQSQQRAEALESLLEICSNLLKQEKFEELAGVLSPFGEDIVSSRETAIWLTQTLMNIHKNSNGA</sequence>
<keyword evidence="3" id="KW-0418">Kinase</keyword>
<dbReference type="AlphaFoldDB" id="A0A2N9HYW1"/>
<evidence type="ECO:0000256" key="2">
    <source>
        <dbReference type="ARBA" id="ARBA00022741"/>
    </source>
</evidence>
<evidence type="ECO:0000256" key="3">
    <source>
        <dbReference type="ARBA" id="ARBA00022777"/>
    </source>
</evidence>
<dbReference type="Pfam" id="PF00069">
    <property type="entry name" value="Pkinase"/>
    <property type="match status" value="1"/>
</dbReference>
<dbReference type="GO" id="GO:0004674">
    <property type="term" value="F:protein serine/threonine kinase activity"/>
    <property type="evidence" value="ECO:0007669"/>
    <property type="project" value="TreeGrafter"/>
</dbReference>
<organism evidence="6">
    <name type="scientific">Fagus sylvatica</name>
    <name type="common">Beechnut</name>
    <dbReference type="NCBI Taxonomy" id="28930"/>
    <lineage>
        <taxon>Eukaryota</taxon>
        <taxon>Viridiplantae</taxon>
        <taxon>Streptophyta</taxon>
        <taxon>Embryophyta</taxon>
        <taxon>Tracheophyta</taxon>
        <taxon>Spermatophyta</taxon>
        <taxon>Magnoliopsida</taxon>
        <taxon>eudicotyledons</taxon>
        <taxon>Gunneridae</taxon>
        <taxon>Pentapetalae</taxon>
        <taxon>rosids</taxon>
        <taxon>fabids</taxon>
        <taxon>Fagales</taxon>
        <taxon>Fagaceae</taxon>
        <taxon>Fagus</taxon>
    </lineage>
</organism>
<dbReference type="InterPro" id="IPR008271">
    <property type="entry name" value="Ser/Thr_kinase_AS"/>
</dbReference>
<keyword evidence="4" id="KW-0067">ATP-binding</keyword>
<dbReference type="GO" id="GO:0005524">
    <property type="term" value="F:ATP binding"/>
    <property type="evidence" value="ECO:0007669"/>
    <property type="project" value="UniProtKB-KW"/>
</dbReference>
<evidence type="ECO:0000313" key="6">
    <source>
        <dbReference type="EMBL" id="SPD19056.1"/>
    </source>
</evidence>
<dbReference type="PANTHER" id="PTHR43671:SF66">
    <property type="entry name" value="SERINE_THREONINE-PROTEIN KINASE NEK2"/>
    <property type="match status" value="1"/>
</dbReference>
<dbReference type="InterPro" id="IPR011009">
    <property type="entry name" value="Kinase-like_dom_sf"/>
</dbReference>
<evidence type="ECO:0000256" key="1">
    <source>
        <dbReference type="ARBA" id="ARBA00022679"/>
    </source>
</evidence>
<feature type="domain" description="Protein kinase" evidence="5">
    <location>
        <begin position="1"/>
        <end position="335"/>
    </location>
</feature>
<keyword evidence="2" id="KW-0547">Nucleotide-binding</keyword>
<dbReference type="PROSITE" id="PS00108">
    <property type="entry name" value="PROTEIN_KINASE_ST"/>
    <property type="match status" value="1"/>
</dbReference>
<dbReference type="SMART" id="SM00220">
    <property type="entry name" value="S_TKc"/>
    <property type="match status" value="1"/>
</dbReference>
<dbReference type="PROSITE" id="PS50011">
    <property type="entry name" value="PROTEIN_KINASE_DOM"/>
    <property type="match status" value="1"/>
</dbReference>